<organism evidence="5 6">
    <name type="scientific">Zingiber officinale</name>
    <name type="common">Ginger</name>
    <name type="synonym">Amomum zingiber</name>
    <dbReference type="NCBI Taxonomy" id="94328"/>
    <lineage>
        <taxon>Eukaryota</taxon>
        <taxon>Viridiplantae</taxon>
        <taxon>Streptophyta</taxon>
        <taxon>Embryophyta</taxon>
        <taxon>Tracheophyta</taxon>
        <taxon>Spermatophyta</taxon>
        <taxon>Magnoliopsida</taxon>
        <taxon>Liliopsida</taxon>
        <taxon>Zingiberales</taxon>
        <taxon>Zingiberaceae</taxon>
        <taxon>Zingiber</taxon>
    </lineage>
</organism>
<dbReference type="InterPro" id="IPR024337">
    <property type="entry name" value="tRNA_splic_suSen54"/>
</dbReference>
<evidence type="ECO:0000259" key="4">
    <source>
        <dbReference type="Pfam" id="PF12928"/>
    </source>
</evidence>
<comment type="caution">
    <text evidence="5">The sequence shown here is derived from an EMBL/GenBank/DDBJ whole genome shotgun (WGS) entry which is preliminary data.</text>
</comment>
<dbReference type="Proteomes" id="UP000734854">
    <property type="component" value="Unassembled WGS sequence"/>
</dbReference>
<evidence type="ECO:0000256" key="2">
    <source>
        <dbReference type="ARBA" id="ARBA00022694"/>
    </source>
</evidence>
<dbReference type="Pfam" id="PF12928">
    <property type="entry name" value="tRNA_int_end_N2"/>
    <property type="match status" value="1"/>
</dbReference>
<gene>
    <name evidence="5" type="ORF">ZIOFF_029459</name>
</gene>
<dbReference type="GO" id="GO:0000214">
    <property type="term" value="C:tRNA-intron endonuclease complex"/>
    <property type="evidence" value="ECO:0007669"/>
    <property type="project" value="TreeGrafter"/>
</dbReference>
<protein>
    <recommendedName>
        <fullName evidence="4">tRNA-splicing endonuclease subunit Sen54 N-terminal domain-containing protein</fullName>
    </recommendedName>
</protein>
<reference evidence="5 6" key="1">
    <citation type="submission" date="2020-08" db="EMBL/GenBank/DDBJ databases">
        <title>Plant Genome Project.</title>
        <authorList>
            <person name="Zhang R.-G."/>
        </authorList>
    </citation>
    <scope>NUCLEOTIDE SEQUENCE [LARGE SCALE GENOMIC DNA]</scope>
    <source>
        <tissue evidence="5">Rhizome</tissue>
    </source>
</reference>
<feature type="region of interest" description="Disordered" evidence="3">
    <location>
        <begin position="1"/>
        <end position="36"/>
    </location>
</feature>
<dbReference type="GO" id="GO:0000379">
    <property type="term" value="P:tRNA-type intron splice site recognition and cleavage"/>
    <property type="evidence" value="ECO:0007669"/>
    <property type="project" value="TreeGrafter"/>
</dbReference>
<name>A0A8J5LAL8_ZINOF</name>
<accession>A0A8J5LAL8</accession>
<evidence type="ECO:0000256" key="1">
    <source>
        <dbReference type="ARBA" id="ARBA00005736"/>
    </source>
</evidence>
<dbReference type="PANTHER" id="PTHR21027:SF1">
    <property type="entry name" value="TRNA-SPLICING ENDONUCLEASE SUBUNIT SEN54"/>
    <property type="match status" value="1"/>
</dbReference>
<keyword evidence="6" id="KW-1185">Reference proteome</keyword>
<dbReference type="PANTHER" id="PTHR21027">
    <property type="entry name" value="TRNA-SPLICING ENDONUCLEASE SUBUNIT SEN54"/>
    <property type="match status" value="1"/>
</dbReference>
<evidence type="ECO:0000256" key="3">
    <source>
        <dbReference type="SAM" id="MobiDB-lite"/>
    </source>
</evidence>
<proteinExistence type="inferred from homology"/>
<evidence type="ECO:0000313" key="6">
    <source>
        <dbReference type="Proteomes" id="UP000734854"/>
    </source>
</evidence>
<keyword evidence="2" id="KW-0819">tRNA processing</keyword>
<comment type="similarity">
    <text evidence="1">Belongs to the SEN54 family.</text>
</comment>
<feature type="domain" description="tRNA-splicing endonuclease subunit Sen54 N-terminal" evidence="4">
    <location>
        <begin position="33"/>
        <end position="93"/>
    </location>
</feature>
<dbReference type="AlphaFoldDB" id="A0A8J5LAL8"/>
<dbReference type="OrthoDB" id="408683at2759"/>
<feature type="compositionally biased region" description="Polar residues" evidence="3">
    <location>
        <begin position="23"/>
        <end position="35"/>
    </location>
</feature>
<evidence type="ECO:0000313" key="5">
    <source>
        <dbReference type="EMBL" id="KAG6511391.1"/>
    </source>
</evidence>
<dbReference type="EMBL" id="JACMSC010000008">
    <property type="protein sequence ID" value="KAG6511391.1"/>
    <property type="molecule type" value="Genomic_DNA"/>
</dbReference>
<sequence>MEGGGGWGAKDEDEDEEHHRNPFLSNSVNKPSASKHQFRSEVSKALWVEEMGMGEIVEKKGSLWSTTGVAKTNKLYCHIEEILFLAEKGALILTSPNDKKLSVGDIYEKVIGAKFGCSWESFQAYKHLKSLGYIIQRCDTSWTSKNDQIFCSSNSSTCKNKGTYDGLDSISDLLEGMRINNLKPLYNVYLPNSKFRKSSPGDPDFLLCVLRDNPPSISELENLEEECDGLRLKYCYVDNGRASFFSMEKGSIPTLP</sequence>
<dbReference type="InterPro" id="IPR024336">
    <property type="entry name" value="tRNA_splic_suSen54_N"/>
</dbReference>